<feature type="region of interest" description="Disordered" evidence="14">
    <location>
        <begin position="269"/>
        <end position="450"/>
    </location>
</feature>
<dbReference type="CDD" id="cd02183">
    <property type="entry name" value="GH16_fungal_CRH1_transglycosylase"/>
    <property type="match status" value="1"/>
</dbReference>
<evidence type="ECO:0000256" key="5">
    <source>
        <dbReference type="ARBA" id="ARBA00022679"/>
    </source>
</evidence>
<feature type="signal peptide" evidence="15">
    <location>
        <begin position="1"/>
        <end position="18"/>
    </location>
</feature>
<keyword evidence="4" id="KW-0328">Glycosyltransferase</keyword>
<feature type="compositionally biased region" description="Polar residues" evidence="14">
    <location>
        <begin position="273"/>
        <end position="287"/>
    </location>
</feature>
<feature type="domain" description="GH16" evidence="16">
    <location>
        <begin position="29"/>
        <end position="235"/>
    </location>
</feature>
<keyword evidence="6 15" id="KW-0732">Signal</keyword>
<organism evidence="17 18">
    <name type="scientific">Didymella heteroderae</name>
    <dbReference type="NCBI Taxonomy" id="1769908"/>
    <lineage>
        <taxon>Eukaryota</taxon>
        <taxon>Fungi</taxon>
        <taxon>Dikarya</taxon>
        <taxon>Ascomycota</taxon>
        <taxon>Pezizomycotina</taxon>
        <taxon>Dothideomycetes</taxon>
        <taxon>Pleosporomycetidae</taxon>
        <taxon>Pleosporales</taxon>
        <taxon>Pleosporineae</taxon>
        <taxon>Didymellaceae</taxon>
        <taxon>Didymella</taxon>
    </lineage>
</organism>
<keyword evidence="8" id="KW-0472">Membrane</keyword>
<evidence type="ECO:0000256" key="7">
    <source>
        <dbReference type="ARBA" id="ARBA00022801"/>
    </source>
</evidence>
<reference evidence="17" key="1">
    <citation type="submission" date="2019-04" db="EMBL/GenBank/DDBJ databases">
        <title>Sequencing of skin fungus with MAO and IRED activity.</title>
        <authorList>
            <person name="Marsaioli A.J."/>
            <person name="Bonatto J.M.C."/>
            <person name="Reis Junior O."/>
        </authorList>
    </citation>
    <scope>NUCLEOTIDE SEQUENCE</scope>
    <source>
        <strain evidence="17">28M1</strain>
    </source>
</reference>
<protein>
    <recommendedName>
        <fullName evidence="3">chitinase</fullName>
        <ecNumber evidence="3">3.2.1.14</ecNumber>
    </recommendedName>
</protein>
<feature type="region of interest" description="Disordered" evidence="14">
    <location>
        <begin position="467"/>
        <end position="502"/>
    </location>
</feature>
<evidence type="ECO:0000256" key="2">
    <source>
        <dbReference type="ARBA" id="ARBA00004370"/>
    </source>
</evidence>
<dbReference type="GO" id="GO:0016757">
    <property type="term" value="F:glycosyltransferase activity"/>
    <property type="evidence" value="ECO:0007669"/>
    <property type="project" value="UniProtKB-KW"/>
</dbReference>
<dbReference type="InterPro" id="IPR000757">
    <property type="entry name" value="Beta-glucanase-like"/>
</dbReference>
<evidence type="ECO:0000313" key="17">
    <source>
        <dbReference type="EMBL" id="KAF3035805.1"/>
    </source>
</evidence>
<keyword evidence="9" id="KW-0325">Glycoprotein</keyword>
<evidence type="ECO:0000256" key="3">
    <source>
        <dbReference type="ARBA" id="ARBA00012729"/>
    </source>
</evidence>
<dbReference type="PANTHER" id="PTHR10963">
    <property type="entry name" value="GLYCOSYL HYDROLASE-RELATED"/>
    <property type="match status" value="1"/>
</dbReference>
<keyword evidence="5" id="KW-0808">Transferase</keyword>
<name>A0A9P4WLQ8_9PLEO</name>
<keyword evidence="18" id="KW-1185">Reference proteome</keyword>
<dbReference type="GO" id="GO:0009277">
    <property type="term" value="C:fungal-type cell wall"/>
    <property type="evidence" value="ECO:0007669"/>
    <property type="project" value="TreeGrafter"/>
</dbReference>
<dbReference type="InterPro" id="IPR013320">
    <property type="entry name" value="ConA-like_dom_sf"/>
</dbReference>
<feature type="compositionally biased region" description="Low complexity" evidence="14">
    <location>
        <begin position="294"/>
        <end position="304"/>
    </location>
</feature>
<dbReference type="FunFam" id="2.60.120.200:FF:000152">
    <property type="entry name" value="Cell wall glucanase"/>
    <property type="match status" value="1"/>
</dbReference>
<evidence type="ECO:0000256" key="8">
    <source>
        <dbReference type="ARBA" id="ARBA00023136"/>
    </source>
</evidence>
<comment type="function">
    <text evidence="13">Dual chitinase/transglycosylase that plays a role in cell wall architecture. Chitinase and transglycosylase activities are coupled. Required for the polysaccharide cross-linking at the septa and the cell wall. More specifically, transfers chitin to 1,6-beta-glucan in the cell wall.</text>
</comment>
<dbReference type="PANTHER" id="PTHR10963:SF27">
    <property type="entry name" value="GLYCOSIDASE-RELATED"/>
    <property type="match status" value="1"/>
</dbReference>
<feature type="compositionally biased region" description="Polar residues" evidence="14">
    <location>
        <begin position="355"/>
        <end position="368"/>
    </location>
</feature>
<feature type="compositionally biased region" description="Polar residues" evidence="14">
    <location>
        <begin position="488"/>
        <end position="500"/>
    </location>
</feature>
<dbReference type="InterPro" id="IPR050546">
    <property type="entry name" value="Glycosyl_Hydrlase_16"/>
</dbReference>
<evidence type="ECO:0000256" key="10">
    <source>
        <dbReference type="ARBA" id="ARBA00023295"/>
    </source>
</evidence>
<feature type="compositionally biased region" description="Pro residues" evidence="14">
    <location>
        <begin position="471"/>
        <end position="487"/>
    </location>
</feature>
<dbReference type="AlphaFoldDB" id="A0A9P4WLQ8"/>
<keyword evidence="7" id="KW-0378">Hydrolase</keyword>
<dbReference type="Gene3D" id="2.60.120.200">
    <property type="match status" value="1"/>
</dbReference>
<evidence type="ECO:0000256" key="12">
    <source>
        <dbReference type="ARBA" id="ARBA00038074"/>
    </source>
</evidence>
<feature type="compositionally biased region" description="Low complexity" evidence="14">
    <location>
        <begin position="401"/>
        <end position="432"/>
    </location>
</feature>
<dbReference type="EC" id="3.2.1.14" evidence="3"/>
<evidence type="ECO:0000256" key="9">
    <source>
        <dbReference type="ARBA" id="ARBA00023180"/>
    </source>
</evidence>
<comment type="caution">
    <text evidence="17">The sequence shown here is derived from an EMBL/GenBank/DDBJ whole genome shotgun (WGS) entry which is preliminary data.</text>
</comment>
<evidence type="ECO:0000256" key="6">
    <source>
        <dbReference type="ARBA" id="ARBA00022729"/>
    </source>
</evidence>
<evidence type="ECO:0000256" key="14">
    <source>
        <dbReference type="SAM" id="MobiDB-lite"/>
    </source>
</evidence>
<feature type="compositionally biased region" description="Polar residues" evidence="14">
    <location>
        <begin position="331"/>
        <end position="347"/>
    </location>
</feature>
<dbReference type="EMBL" id="SWKV01000055">
    <property type="protein sequence ID" value="KAF3035805.1"/>
    <property type="molecule type" value="Genomic_DNA"/>
</dbReference>
<feature type="chain" id="PRO_5040439123" description="chitinase" evidence="15">
    <location>
        <begin position="19"/>
        <end position="529"/>
    </location>
</feature>
<gene>
    <name evidence="17" type="ORF">E8E12_004372</name>
</gene>
<dbReference type="Proteomes" id="UP000758155">
    <property type="component" value="Unassembled WGS sequence"/>
</dbReference>
<evidence type="ECO:0000256" key="11">
    <source>
        <dbReference type="ARBA" id="ARBA00023316"/>
    </source>
</evidence>
<dbReference type="GO" id="GO:0008843">
    <property type="term" value="F:endochitinase activity"/>
    <property type="evidence" value="ECO:0007669"/>
    <property type="project" value="UniProtKB-EC"/>
</dbReference>
<evidence type="ECO:0000259" key="16">
    <source>
        <dbReference type="PROSITE" id="PS51762"/>
    </source>
</evidence>
<proteinExistence type="inferred from homology"/>
<comment type="subcellular location">
    <subcellularLocation>
        <location evidence="2">Membrane</location>
    </subcellularLocation>
</comment>
<dbReference type="GO" id="GO:0005975">
    <property type="term" value="P:carbohydrate metabolic process"/>
    <property type="evidence" value="ECO:0007669"/>
    <property type="project" value="InterPro"/>
</dbReference>
<dbReference type="GO" id="GO:0016020">
    <property type="term" value="C:membrane"/>
    <property type="evidence" value="ECO:0007669"/>
    <property type="project" value="UniProtKB-SubCell"/>
</dbReference>
<evidence type="ECO:0000256" key="4">
    <source>
        <dbReference type="ARBA" id="ARBA00022676"/>
    </source>
</evidence>
<comment type="similarity">
    <text evidence="12">Belongs to the glycosyl hydrolase 16 family. CRH1 subfamily.</text>
</comment>
<accession>A0A9P4WLQ8</accession>
<dbReference type="OrthoDB" id="4781at2759"/>
<keyword evidence="11" id="KW-0961">Cell wall biogenesis/degradation</keyword>
<dbReference type="GO" id="GO:0031505">
    <property type="term" value="P:fungal-type cell wall organization"/>
    <property type="evidence" value="ECO:0007669"/>
    <property type="project" value="TreeGrafter"/>
</dbReference>
<evidence type="ECO:0000256" key="15">
    <source>
        <dbReference type="SAM" id="SignalP"/>
    </source>
</evidence>
<evidence type="ECO:0000313" key="18">
    <source>
        <dbReference type="Proteomes" id="UP000758155"/>
    </source>
</evidence>
<keyword evidence="10" id="KW-0326">Glycosidase</keyword>
<feature type="compositionally biased region" description="Acidic residues" evidence="14">
    <location>
        <begin position="380"/>
        <end position="397"/>
    </location>
</feature>
<evidence type="ECO:0000256" key="1">
    <source>
        <dbReference type="ARBA" id="ARBA00000822"/>
    </source>
</evidence>
<evidence type="ECO:0000256" key="13">
    <source>
        <dbReference type="ARBA" id="ARBA00093308"/>
    </source>
</evidence>
<dbReference type="SUPFAM" id="SSF49899">
    <property type="entry name" value="Concanavalin A-like lectins/glucanases"/>
    <property type="match status" value="1"/>
</dbReference>
<comment type="catalytic activity">
    <reaction evidence="1">
        <text>Random endo-hydrolysis of N-acetyl-beta-D-glucosaminide (1-&gt;4)-beta-linkages in chitin and chitodextrins.</text>
        <dbReference type="EC" id="3.2.1.14"/>
    </reaction>
</comment>
<dbReference type="Pfam" id="PF00722">
    <property type="entry name" value="Glyco_hydro_16"/>
    <property type="match status" value="1"/>
</dbReference>
<sequence>MRFTSYVAASALVALASAQTFTDCNPMEKECPNDPAMPQNFETDFTAGKDAIKGWKQTAGSLTYNNEGAVFTVAKKGDAPTIGSEAYLHFGYVEVKMKAAPGQGIISSIVLQSDNLDEVDWEWIGGVDAKVQMNYFGKGNTTTYDRMIEADVASTQNDFHTYALNWTSESLTWLVDNKPMRTLNYADANGGKNFPQTPCNVRLGNWPGGDSENEGTVQWAGGKVDYTKGPFNMTVASIKVINYSPGTEYHWKDKTGSFESIEVVGAGNKDGAPQNTAVLESSASATGSGAPLESGFAAPTATGGASSGGASNGTSTTCTEEQQGATPAPSNPSKTTAMAVSGGNSDFNYPVPTGGVSTPAGSANTPVSFPSGGSSSSNDGSDDSSDDSSDDGSDDTPCECGTATVTVTGTPPSGDAPPATEVPSAPVSSPVLGGVGGTPSAAPQPPATLTSVVSSPPYATTGLTIETAPAPSVPVPSAPTGVLPPSPSSGGNATSPTTSAPAEFTGAASANKASALMAGAIAGVWLFGF</sequence>
<dbReference type="PROSITE" id="PS51762">
    <property type="entry name" value="GH16_2"/>
    <property type="match status" value="1"/>
</dbReference>